<evidence type="ECO:0000256" key="2">
    <source>
        <dbReference type="ARBA" id="ARBA00006214"/>
    </source>
</evidence>
<keyword evidence="6" id="KW-0560">Oxidoreductase</keyword>
<evidence type="ECO:0000256" key="5">
    <source>
        <dbReference type="ARBA" id="ARBA00022989"/>
    </source>
</evidence>
<dbReference type="Gene3D" id="3.40.30.10">
    <property type="entry name" value="Glutaredoxin"/>
    <property type="match status" value="1"/>
</dbReference>
<feature type="transmembrane region" description="Helical" evidence="10">
    <location>
        <begin position="149"/>
        <end position="168"/>
    </location>
</feature>
<gene>
    <name evidence="12" type="ORF">EVA_10038</name>
</gene>
<feature type="transmembrane region" description="Helical" evidence="10">
    <location>
        <begin position="315"/>
        <end position="339"/>
    </location>
</feature>
<dbReference type="Pfam" id="PF13462">
    <property type="entry name" value="Thioredoxin_4"/>
    <property type="match status" value="1"/>
</dbReference>
<evidence type="ECO:0000313" key="12">
    <source>
        <dbReference type="EMBL" id="EJX01854.1"/>
    </source>
</evidence>
<dbReference type="AlphaFoldDB" id="J9G4R3"/>
<evidence type="ECO:0000259" key="11">
    <source>
        <dbReference type="PROSITE" id="PS50990"/>
    </source>
</evidence>
<dbReference type="CDD" id="cd12921">
    <property type="entry name" value="VKOR_4"/>
    <property type="match status" value="1"/>
</dbReference>
<dbReference type="Gene3D" id="3.90.70.10">
    <property type="entry name" value="Cysteine proteinases"/>
    <property type="match status" value="1"/>
</dbReference>
<protein>
    <submittedName>
        <fullName evidence="12">Vitamin K epoxide reductase</fullName>
    </submittedName>
</protein>
<dbReference type="EMBL" id="AMCI01002787">
    <property type="protein sequence ID" value="EJX01854.1"/>
    <property type="molecule type" value="Genomic_DNA"/>
</dbReference>
<dbReference type="GO" id="GO:0048038">
    <property type="term" value="F:quinone binding"/>
    <property type="evidence" value="ECO:0007669"/>
    <property type="project" value="UniProtKB-KW"/>
</dbReference>
<comment type="subcellular location">
    <subcellularLocation>
        <location evidence="1">Membrane</location>
        <topology evidence="1">Multi-pass membrane protein</topology>
    </subcellularLocation>
</comment>
<dbReference type="InterPro" id="IPR012932">
    <property type="entry name" value="VKOR"/>
</dbReference>
<feature type="transmembrane region" description="Helical" evidence="10">
    <location>
        <begin position="253"/>
        <end position="273"/>
    </location>
</feature>
<evidence type="ECO:0000256" key="9">
    <source>
        <dbReference type="ARBA" id="ARBA00023284"/>
    </source>
</evidence>
<dbReference type="GO" id="GO:0008233">
    <property type="term" value="F:peptidase activity"/>
    <property type="evidence" value="ECO:0007669"/>
    <property type="project" value="InterPro"/>
</dbReference>
<keyword evidence="5 10" id="KW-1133">Transmembrane helix</keyword>
<evidence type="ECO:0000256" key="6">
    <source>
        <dbReference type="ARBA" id="ARBA00023002"/>
    </source>
</evidence>
<comment type="caution">
    <text evidence="12">The sequence shown here is derived from an EMBL/GenBank/DDBJ whole genome shotgun (WGS) entry which is preliminary data.</text>
</comment>
<reference evidence="12" key="1">
    <citation type="journal article" date="2012" name="PLoS ONE">
        <title>Gene sets for utilization of primary and secondary nutrition supplies in the distal gut of endangered iberian lynx.</title>
        <authorList>
            <person name="Alcaide M."/>
            <person name="Messina E."/>
            <person name="Richter M."/>
            <person name="Bargiela R."/>
            <person name="Peplies J."/>
            <person name="Huws S.A."/>
            <person name="Newbold C.J."/>
            <person name="Golyshin P.N."/>
            <person name="Simon M.A."/>
            <person name="Lopez G."/>
            <person name="Yakimov M.M."/>
            <person name="Ferrer M."/>
        </authorList>
    </citation>
    <scope>NUCLEOTIDE SEQUENCE</scope>
</reference>
<dbReference type="InterPro" id="IPR012336">
    <property type="entry name" value="Thioredoxin-like_fold"/>
</dbReference>
<dbReference type="GO" id="GO:0005524">
    <property type="term" value="F:ATP binding"/>
    <property type="evidence" value="ECO:0007669"/>
    <property type="project" value="InterPro"/>
</dbReference>
<evidence type="ECO:0000256" key="7">
    <source>
        <dbReference type="ARBA" id="ARBA00023136"/>
    </source>
</evidence>
<feature type="transmembrane region" description="Helical" evidence="10">
    <location>
        <begin position="174"/>
        <end position="192"/>
    </location>
</feature>
<accession>J9G4R3</accession>
<name>J9G4R3_9ZZZZ</name>
<proteinExistence type="inferred from homology"/>
<comment type="similarity">
    <text evidence="2">Belongs to the VKOR family.</text>
</comment>
<keyword evidence="8" id="KW-1015">Disulfide bond</keyword>
<feature type="transmembrane region" description="Helical" evidence="10">
    <location>
        <begin position="279"/>
        <end position="303"/>
    </location>
</feature>
<evidence type="ECO:0000256" key="3">
    <source>
        <dbReference type="ARBA" id="ARBA00022692"/>
    </source>
</evidence>
<keyword evidence="3 10" id="KW-0812">Transmembrane</keyword>
<keyword evidence="7 10" id="KW-0472">Membrane</keyword>
<dbReference type="InterPro" id="IPR036249">
    <property type="entry name" value="Thioredoxin-like_sf"/>
</dbReference>
<dbReference type="Pfam" id="PF07884">
    <property type="entry name" value="VKOR"/>
    <property type="match status" value="1"/>
</dbReference>
<dbReference type="SUPFAM" id="SSF52833">
    <property type="entry name" value="Thioredoxin-like"/>
    <property type="match status" value="1"/>
</dbReference>
<dbReference type="GO" id="GO:0006508">
    <property type="term" value="P:proteolysis"/>
    <property type="evidence" value="ECO:0007669"/>
    <property type="project" value="InterPro"/>
</dbReference>
<evidence type="ECO:0000256" key="8">
    <source>
        <dbReference type="ARBA" id="ARBA00023157"/>
    </source>
</evidence>
<keyword evidence="9" id="KW-0676">Redox-active center</keyword>
<dbReference type="GO" id="GO:0016491">
    <property type="term" value="F:oxidoreductase activity"/>
    <property type="evidence" value="ECO:0007669"/>
    <property type="project" value="UniProtKB-KW"/>
</dbReference>
<dbReference type="InterPro" id="IPR038354">
    <property type="entry name" value="VKOR_sf"/>
</dbReference>
<dbReference type="Pfam" id="PF03412">
    <property type="entry name" value="Peptidase_C39"/>
    <property type="match status" value="1"/>
</dbReference>
<dbReference type="PROSITE" id="PS50990">
    <property type="entry name" value="PEPTIDASE_C39"/>
    <property type="match status" value="1"/>
</dbReference>
<sequence>MRRGHDNNFLYALMNIFEIFLQSLDVPYTPTYTAQRYMTHPHRDNLLGLWQLSRDYGIHTQGVTIANRSIEEVSLPSILHLSDHFVVLTDWDEQYAYYTDTHTPHRVTLQELKLQWSGSALIVTDDKGACEPQYENHQRKERIRLMQQGGSLAAIVLLVGGLLLRLLLQGNMLLALWSILDLMGIVVCFFLLQKQVRSHSHWGDKVCSLFHQKDCNAVLHSDHAQWGGFTWSEIGTAYFVVHLIWSVTVFPSAISILSVIGGCALLFSFWSVWYQAFVVRQWCVLCLFVQVVILLQFLAGCFFSTASLFLTPNFIHLLATGGAWLLCLLPATYVAHWVAAHLSAEVQAQSIAHSYASLKFDSSVCRHLLHQGVPAAEEASSTILLGNPQATIRLTVLTNPHCNPCARLHPILDDLLERQEKTVCLQYVFCSFNETLLPSVRLLIAAYQQCDAQTARRIFADWYAEGKNDIAAFEKRYPYLNIESEAVESELNRHLQWRETSGYTSTPTILINAYPLPQAYQWEDLADFIDALSE</sequence>
<feature type="domain" description="Peptidase C39" evidence="11">
    <location>
        <begin position="5"/>
        <end position="123"/>
    </location>
</feature>
<evidence type="ECO:0000256" key="10">
    <source>
        <dbReference type="SAM" id="Phobius"/>
    </source>
</evidence>
<dbReference type="InterPro" id="IPR005074">
    <property type="entry name" value="Peptidase_C39"/>
</dbReference>
<evidence type="ECO:0000256" key="1">
    <source>
        <dbReference type="ARBA" id="ARBA00004141"/>
    </source>
</evidence>
<dbReference type="Gene3D" id="1.20.1440.130">
    <property type="entry name" value="VKOR domain"/>
    <property type="match status" value="1"/>
</dbReference>
<evidence type="ECO:0000256" key="4">
    <source>
        <dbReference type="ARBA" id="ARBA00022719"/>
    </source>
</evidence>
<organism evidence="12">
    <name type="scientific">gut metagenome</name>
    <dbReference type="NCBI Taxonomy" id="749906"/>
    <lineage>
        <taxon>unclassified sequences</taxon>
        <taxon>metagenomes</taxon>
        <taxon>organismal metagenomes</taxon>
    </lineage>
</organism>
<dbReference type="GO" id="GO:0016020">
    <property type="term" value="C:membrane"/>
    <property type="evidence" value="ECO:0007669"/>
    <property type="project" value="UniProtKB-SubCell"/>
</dbReference>
<keyword evidence="4" id="KW-0874">Quinone</keyword>